<proteinExistence type="predicted"/>
<sequence length="261" mass="29098">MYDLLTTTRCDKYLERLAWNNHDGQPSRYLLLEFHVDRLREAAVQHEWPDAQSAVSYSALYDTCQAAVASYDGEPADAYKIRITLSRTGLLTAVASPVSPLKFDPTSPSFSKPLTDSATLYGPAMTLFLDTEPTPPSGLFTSTKTTERTVYNAARERVGLLQLSSGDADVLLYNRDEHITEASVSNVAFYRSHRWVTPPLVSGCLPGRRPPLAAPTQTHIRGSAWRNYESQHAPRRLGPPLQQPPRLPPWPYHRLIGAPPD</sequence>
<evidence type="ECO:0000313" key="3">
    <source>
        <dbReference type="Proteomes" id="UP000620124"/>
    </source>
</evidence>
<reference evidence="2" key="1">
    <citation type="submission" date="2020-05" db="EMBL/GenBank/DDBJ databases">
        <title>Mycena genomes resolve the evolution of fungal bioluminescence.</title>
        <authorList>
            <person name="Tsai I.J."/>
        </authorList>
    </citation>
    <scope>NUCLEOTIDE SEQUENCE</scope>
    <source>
        <strain evidence="2">CCC161011</strain>
    </source>
</reference>
<protein>
    <recommendedName>
        <fullName evidence="4">Aminodeoxychorismate lyase</fullName>
    </recommendedName>
</protein>
<comment type="caution">
    <text evidence="2">The sequence shown here is derived from an EMBL/GenBank/DDBJ whole genome shotgun (WGS) entry which is preliminary data.</text>
</comment>
<dbReference type="SUPFAM" id="SSF56752">
    <property type="entry name" value="D-aminoacid aminotransferase-like PLP-dependent enzymes"/>
    <property type="match status" value="1"/>
</dbReference>
<evidence type="ECO:0000313" key="2">
    <source>
        <dbReference type="EMBL" id="KAF7347596.1"/>
    </source>
</evidence>
<dbReference type="AlphaFoldDB" id="A0A8H6XW09"/>
<accession>A0A8H6XW09</accession>
<dbReference type="Proteomes" id="UP000620124">
    <property type="component" value="Unassembled WGS sequence"/>
</dbReference>
<dbReference type="OrthoDB" id="64220at2759"/>
<feature type="compositionally biased region" description="Pro residues" evidence="1">
    <location>
        <begin position="241"/>
        <end position="251"/>
    </location>
</feature>
<gene>
    <name evidence="2" type="ORF">MVEN_01516500</name>
</gene>
<evidence type="ECO:0008006" key="4">
    <source>
        <dbReference type="Google" id="ProtNLM"/>
    </source>
</evidence>
<dbReference type="Pfam" id="PF01063">
    <property type="entry name" value="Aminotran_4"/>
    <property type="match status" value="1"/>
</dbReference>
<dbReference type="EMBL" id="JACAZI010000012">
    <property type="protein sequence ID" value="KAF7347596.1"/>
    <property type="molecule type" value="Genomic_DNA"/>
</dbReference>
<keyword evidence="3" id="KW-1185">Reference proteome</keyword>
<dbReference type="Gene3D" id="3.20.10.10">
    <property type="entry name" value="D-amino Acid Aminotransferase, subunit A, domain 2"/>
    <property type="match status" value="1"/>
</dbReference>
<name>A0A8H6XW09_9AGAR</name>
<evidence type="ECO:0000256" key="1">
    <source>
        <dbReference type="SAM" id="MobiDB-lite"/>
    </source>
</evidence>
<dbReference type="GO" id="GO:0003824">
    <property type="term" value="F:catalytic activity"/>
    <property type="evidence" value="ECO:0007669"/>
    <property type="project" value="InterPro"/>
</dbReference>
<organism evidence="2 3">
    <name type="scientific">Mycena venus</name>
    <dbReference type="NCBI Taxonomy" id="2733690"/>
    <lineage>
        <taxon>Eukaryota</taxon>
        <taxon>Fungi</taxon>
        <taxon>Dikarya</taxon>
        <taxon>Basidiomycota</taxon>
        <taxon>Agaricomycotina</taxon>
        <taxon>Agaricomycetes</taxon>
        <taxon>Agaricomycetidae</taxon>
        <taxon>Agaricales</taxon>
        <taxon>Marasmiineae</taxon>
        <taxon>Mycenaceae</taxon>
        <taxon>Mycena</taxon>
    </lineage>
</organism>
<dbReference type="InterPro" id="IPR043132">
    <property type="entry name" value="BCAT-like_C"/>
</dbReference>
<dbReference type="InterPro" id="IPR036038">
    <property type="entry name" value="Aminotransferase-like"/>
</dbReference>
<feature type="region of interest" description="Disordered" evidence="1">
    <location>
        <begin position="229"/>
        <end position="261"/>
    </location>
</feature>
<dbReference type="InterPro" id="IPR001544">
    <property type="entry name" value="Aminotrans_IV"/>
</dbReference>